<feature type="signal peptide" evidence="1">
    <location>
        <begin position="1"/>
        <end position="23"/>
    </location>
</feature>
<accession>A0A1M6F4N6</accession>
<dbReference type="Pfam" id="PF14129">
    <property type="entry name" value="DUF4296"/>
    <property type="match status" value="1"/>
</dbReference>
<dbReference type="OrthoDB" id="981921at2"/>
<keyword evidence="1" id="KW-0732">Signal</keyword>
<dbReference type="STRING" id="1121955.SAMN02745146_1936"/>
<feature type="chain" id="PRO_5012906590" description="DUF4296 domain-containing protein" evidence="1">
    <location>
        <begin position="24"/>
        <end position="134"/>
    </location>
</feature>
<keyword evidence="4" id="KW-1185">Reference proteome</keyword>
<dbReference type="Proteomes" id="UP000184418">
    <property type="component" value="Unassembled WGS sequence"/>
</dbReference>
<evidence type="ECO:0000313" key="3">
    <source>
        <dbReference type="EMBL" id="SHI92688.1"/>
    </source>
</evidence>
<dbReference type="EMBL" id="FQYN01000003">
    <property type="protein sequence ID" value="SHI92688.1"/>
    <property type="molecule type" value="Genomic_DNA"/>
</dbReference>
<dbReference type="InterPro" id="IPR025381">
    <property type="entry name" value="DUF4296"/>
</dbReference>
<protein>
    <recommendedName>
        <fullName evidence="2">DUF4296 domain-containing protein</fullName>
    </recommendedName>
</protein>
<evidence type="ECO:0000259" key="2">
    <source>
        <dbReference type="Pfam" id="PF14129"/>
    </source>
</evidence>
<sequence length="134" mass="15362">MKKLPAFLRVPLLLLLTGLLTQCQRPEEAQPPQPLLPKEKMVRLLVELHLTESRVEGAALPPDSARALYLRLHNDILWRHDVSDSLFVHSYRYYAAHEKDLDEIYGTVIDSLAFRQLRLTNPAAAAAEKEIPKW</sequence>
<organism evidence="3 4">
    <name type="scientific">Hymenobacter daecheongensis DSM 21074</name>
    <dbReference type="NCBI Taxonomy" id="1121955"/>
    <lineage>
        <taxon>Bacteria</taxon>
        <taxon>Pseudomonadati</taxon>
        <taxon>Bacteroidota</taxon>
        <taxon>Cytophagia</taxon>
        <taxon>Cytophagales</taxon>
        <taxon>Hymenobacteraceae</taxon>
        <taxon>Hymenobacter</taxon>
    </lineage>
</organism>
<evidence type="ECO:0000313" key="4">
    <source>
        <dbReference type="Proteomes" id="UP000184418"/>
    </source>
</evidence>
<dbReference type="AlphaFoldDB" id="A0A1M6F4N6"/>
<proteinExistence type="predicted"/>
<reference evidence="3 4" key="1">
    <citation type="submission" date="2016-11" db="EMBL/GenBank/DDBJ databases">
        <authorList>
            <person name="Jaros S."/>
            <person name="Januszkiewicz K."/>
            <person name="Wedrychowicz H."/>
        </authorList>
    </citation>
    <scope>NUCLEOTIDE SEQUENCE [LARGE SCALE GENOMIC DNA]</scope>
    <source>
        <strain evidence="3 4">DSM 21074</strain>
    </source>
</reference>
<gene>
    <name evidence="3" type="ORF">SAMN02745146_1936</name>
</gene>
<dbReference type="RefSeq" id="WP_073108265.1">
    <property type="nucleotide sequence ID" value="NZ_FQYN01000003.1"/>
</dbReference>
<evidence type="ECO:0000256" key="1">
    <source>
        <dbReference type="SAM" id="SignalP"/>
    </source>
</evidence>
<name>A0A1M6F4N6_9BACT</name>
<feature type="domain" description="DUF4296" evidence="2">
    <location>
        <begin position="32"/>
        <end position="113"/>
    </location>
</feature>